<dbReference type="EC" id="5.6.2.4" evidence="12"/>
<dbReference type="Gene3D" id="3.40.1440.60">
    <property type="entry name" value="PriA, 3(prime) DNA-binding domain"/>
    <property type="match status" value="1"/>
</dbReference>
<dbReference type="Pfam" id="PF18319">
    <property type="entry name" value="Zn_ribbon_PriA"/>
    <property type="match status" value="1"/>
</dbReference>
<dbReference type="GO" id="GO:0005524">
    <property type="term" value="F:ATP binding"/>
    <property type="evidence" value="ECO:0007669"/>
    <property type="project" value="UniProtKB-UniRule"/>
</dbReference>
<dbReference type="PANTHER" id="PTHR30580">
    <property type="entry name" value="PRIMOSOMAL PROTEIN N"/>
    <property type="match status" value="1"/>
</dbReference>
<dbReference type="Pfam" id="PF18074">
    <property type="entry name" value="PriA_C"/>
    <property type="match status" value="1"/>
</dbReference>
<keyword evidence="16" id="KW-1185">Reference proteome</keyword>
<evidence type="ECO:0000256" key="6">
    <source>
        <dbReference type="ARBA" id="ARBA00022806"/>
    </source>
</evidence>
<dbReference type="SMART" id="SM00487">
    <property type="entry name" value="DEXDc"/>
    <property type="match status" value="1"/>
</dbReference>
<dbReference type="GO" id="GO:0006310">
    <property type="term" value="P:DNA recombination"/>
    <property type="evidence" value="ECO:0007669"/>
    <property type="project" value="InterPro"/>
</dbReference>
<keyword evidence="5 12" id="KW-0378">Hydrolase</keyword>
<dbReference type="Gene3D" id="3.40.50.300">
    <property type="entry name" value="P-loop containing nucleotide triphosphate hydrolases"/>
    <property type="match status" value="2"/>
</dbReference>
<dbReference type="EMBL" id="JABBGC010000001">
    <property type="protein sequence ID" value="NML37425.1"/>
    <property type="molecule type" value="Genomic_DNA"/>
</dbReference>
<protein>
    <recommendedName>
        <fullName evidence="12">Replication restart protein PriA</fullName>
    </recommendedName>
    <alternativeName>
        <fullName evidence="12">ATP-dependent DNA helicase PriA</fullName>
        <ecNumber evidence="12">5.6.2.4</ecNumber>
    </alternativeName>
    <alternativeName>
        <fullName evidence="12">DNA 3'-5' helicase PriA</fullName>
    </alternativeName>
</protein>
<comment type="subunit">
    <text evidence="12">Component of the replication restart primosome.</text>
</comment>
<dbReference type="InterPro" id="IPR041236">
    <property type="entry name" value="PriA_C"/>
</dbReference>
<organism evidence="15 16">
    <name type="scientific">Chitinophaga fulva</name>
    <dbReference type="NCBI Taxonomy" id="2728842"/>
    <lineage>
        <taxon>Bacteria</taxon>
        <taxon>Pseudomonadati</taxon>
        <taxon>Bacteroidota</taxon>
        <taxon>Chitinophagia</taxon>
        <taxon>Chitinophagales</taxon>
        <taxon>Chitinophagaceae</taxon>
        <taxon>Chitinophaga</taxon>
    </lineage>
</organism>
<comment type="catalytic activity">
    <reaction evidence="12">
        <text>Couples ATP hydrolysis with the unwinding of duplex DNA by translocating in the 3'-5' direction.</text>
        <dbReference type="EC" id="5.6.2.4"/>
    </reaction>
</comment>
<dbReference type="Pfam" id="PF00270">
    <property type="entry name" value="DEAD"/>
    <property type="match status" value="1"/>
</dbReference>
<dbReference type="PROSITE" id="PS51194">
    <property type="entry name" value="HELICASE_CTER"/>
    <property type="match status" value="1"/>
</dbReference>
<dbReference type="PROSITE" id="PS51192">
    <property type="entry name" value="HELICASE_ATP_BIND_1"/>
    <property type="match status" value="1"/>
</dbReference>
<comment type="similarity">
    <text evidence="12">Belongs to the helicase family. PriA subfamily.</text>
</comment>
<evidence type="ECO:0000313" key="15">
    <source>
        <dbReference type="EMBL" id="NML37425.1"/>
    </source>
</evidence>
<dbReference type="InterPro" id="IPR027417">
    <property type="entry name" value="P-loop_NTPase"/>
</dbReference>
<dbReference type="SUPFAM" id="SSF52540">
    <property type="entry name" value="P-loop containing nucleoside triphosphate hydrolases"/>
    <property type="match status" value="2"/>
</dbReference>
<dbReference type="RefSeq" id="WP_169224487.1">
    <property type="nucleotide sequence ID" value="NZ_JABBGC010000001.1"/>
</dbReference>
<evidence type="ECO:0000256" key="2">
    <source>
        <dbReference type="ARBA" id="ARBA00022705"/>
    </source>
</evidence>
<dbReference type="GO" id="GO:0008270">
    <property type="term" value="F:zinc ion binding"/>
    <property type="evidence" value="ECO:0007669"/>
    <property type="project" value="UniProtKB-UniRule"/>
</dbReference>
<keyword evidence="9 12" id="KW-0238">DNA-binding</keyword>
<dbReference type="CDD" id="cd18804">
    <property type="entry name" value="SF2_C_priA"/>
    <property type="match status" value="1"/>
</dbReference>
<evidence type="ECO:0000256" key="11">
    <source>
        <dbReference type="ARBA" id="ARBA00048988"/>
    </source>
</evidence>
<dbReference type="GO" id="GO:0006269">
    <property type="term" value="P:DNA replication, synthesis of primer"/>
    <property type="evidence" value="ECO:0007669"/>
    <property type="project" value="UniProtKB-KW"/>
</dbReference>
<keyword evidence="10 12" id="KW-0413">Isomerase</keyword>
<feature type="binding site" evidence="12">
    <location>
        <position position="522"/>
    </location>
    <ligand>
        <name>Zn(2+)</name>
        <dbReference type="ChEBI" id="CHEBI:29105"/>
        <label>1</label>
    </ligand>
</feature>
<keyword evidence="6 12" id="KW-0347">Helicase</keyword>
<feature type="binding site" evidence="12">
    <location>
        <position position="546"/>
    </location>
    <ligand>
        <name>Zn(2+)</name>
        <dbReference type="ChEBI" id="CHEBI:29105"/>
        <label>2</label>
    </ligand>
</feature>
<proteinExistence type="inferred from homology"/>
<sequence>MKYADVILPLALPKNYTYAVPESMEHALQPGSRVAVQLGKQKKYAGIVKAVHEQAPAYKTKPLLDMLDKDPVVYPTQLAFWSWIASYYMCSEGEVLNAALPAHLKLSSETLLLYNDAYGDDFTALDDDEYLIAEALHIRKELRIEEVQLILDKSEVYSVIKKLIEKKVCLIYEELKEVYKEKKENFVQLHTDYHDEAQLAALFNDMGRAPKQMELLLAYLHLQKTEGSVKQNELLKKSGATTAQLKGLVDKNILWIEKRTVDRIRTGKVDTQIDFNLSPSQEVALLAIRRHFEDKQVTLLHGVTSSGKTQIYVKMMEECLASGRQVLYLLPEIALTAQIITRLQKHFGSSIAIYHSRFSNNERVEIWNKVKNGEVQIVLGARSSLLLPFRDLGLIILDEEHDASYKQQDPAPRYHARDAAIYYASLFKAKVLLGSATPALESYYNARQGKYGLVELNERFGGIQMPAIEVVDIKQEMAEKTMDGNFTQALKTAISQSLTDKKQVILFQNRRGYAPFLLCTTCGWIPHCKQCDVSLTYHRNQDKLHCHYCGTRYPYVYTCEACGSQSLIPKSFGTEKIEDDLQQLFPEARIARMDVDSIRNKDSHNKMIRLLEEQEIDILVGTQMVVKGLDFDNVNLVGILSADSLLSYPDFRVNERAFQLMEQVSGRAGRKHGMGKVLIQASNTRHHILHFVREHDYKSMYEAEIEERQQFGYPPFFRVLKLTLRHKNQQVVEQAAQILASWLQPHIGAQLVGPAAPLVARVRNNYLQEMLVKLPRDSRVIAHVKQVLREYFVQLLAEKRFRSVVIVPDVDCV</sequence>
<feature type="binding site" evidence="12">
    <location>
        <position position="528"/>
    </location>
    <ligand>
        <name>Zn(2+)</name>
        <dbReference type="ChEBI" id="CHEBI:29105"/>
        <label>2</label>
    </ligand>
</feature>
<dbReference type="InterPro" id="IPR014001">
    <property type="entry name" value="Helicase_ATP-bd"/>
</dbReference>
<dbReference type="GO" id="GO:0043138">
    <property type="term" value="F:3'-5' DNA helicase activity"/>
    <property type="evidence" value="ECO:0007669"/>
    <property type="project" value="UniProtKB-EC"/>
</dbReference>
<feature type="binding site" evidence="12">
    <location>
        <position position="519"/>
    </location>
    <ligand>
        <name>Zn(2+)</name>
        <dbReference type="ChEBI" id="CHEBI:29105"/>
        <label>1</label>
    </ligand>
</feature>
<dbReference type="Pfam" id="PF00271">
    <property type="entry name" value="Helicase_C"/>
    <property type="match status" value="1"/>
</dbReference>
<dbReference type="Proteomes" id="UP000583266">
    <property type="component" value="Unassembled WGS sequence"/>
</dbReference>
<comment type="catalytic activity">
    <reaction evidence="11 12">
        <text>ATP + H2O = ADP + phosphate + H(+)</text>
        <dbReference type="Rhea" id="RHEA:13065"/>
        <dbReference type="ChEBI" id="CHEBI:15377"/>
        <dbReference type="ChEBI" id="CHEBI:15378"/>
        <dbReference type="ChEBI" id="CHEBI:30616"/>
        <dbReference type="ChEBI" id="CHEBI:43474"/>
        <dbReference type="ChEBI" id="CHEBI:456216"/>
        <dbReference type="EC" id="5.6.2.4"/>
    </reaction>
</comment>
<comment type="function">
    <text evidence="12">Initiates the restart of stalled replication forks, which reloads the replicative helicase on sites other than the origin of replication. Recognizes and binds to abandoned replication forks and remodels them to uncover a helicase loading site. Promotes assembly of the primosome at these replication forks.</text>
</comment>
<dbReference type="Pfam" id="PF17764">
    <property type="entry name" value="PriA_3primeBD"/>
    <property type="match status" value="1"/>
</dbReference>
<dbReference type="InterPro" id="IPR041222">
    <property type="entry name" value="PriA_3primeBD"/>
</dbReference>
<evidence type="ECO:0000259" key="13">
    <source>
        <dbReference type="PROSITE" id="PS51192"/>
    </source>
</evidence>
<evidence type="ECO:0000313" key="16">
    <source>
        <dbReference type="Proteomes" id="UP000583266"/>
    </source>
</evidence>
<dbReference type="AlphaFoldDB" id="A0A848GFL8"/>
<evidence type="ECO:0000256" key="9">
    <source>
        <dbReference type="ARBA" id="ARBA00023125"/>
    </source>
</evidence>
<evidence type="ECO:0000256" key="5">
    <source>
        <dbReference type="ARBA" id="ARBA00022801"/>
    </source>
</evidence>
<dbReference type="FunFam" id="3.40.1440.60:FF:000001">
    <property type="entry name" value="Primosomal protein N"/>
    <property type="match status" value="1"/>
</dbReference>
<dbReference type="InterPro" id="IPR005259">
    <property type="entry name" value="PriA"/>
</dbReference>
<dbReference type="GO" id="GO:0006270">
    <property type="term" value="P:DNA replication initiation"/>
    <property type="evidence" value="ECO:0007669"/>
    <property type="project" value="TreeGrafter"/>
</dbReference>
<evidence type="ECO:0000256" key="12">
    <source>
        <dbReference type="HAMAP-Rule" id="MF_00983"/>
    </source>
</evidence>
<dbReference type="InterPro" id="IPR042115">
    <property type="entry name" value="PriA_3primeBD_sf"/>
</dbReference>
<dbReference type="GO" id="GO:0003677">
    <property type="term" value="F:DNA binding"/>
    <property type="evidence" value="ECO:0007669"/>
    <property type="project" value="UniProtKB-UniRule"/>
</dbReference>
<feature type="domain" description="Helicase ATP-binding" evidence="13">
    <location>
        <begin position="289"/>
        <end position="456"/>
    </location>
</feature>
<dbReference type="GO" id="GO:0006302">
    <property type="term" value="P:double-strand break repair"/>
    <property type="evidence" value="ECO:0007669"/>
    <property type="project" value="InterPro"/>
</dbReference>
<name>A0A848GFL8_9BACT</name>
<keyword evidence="7 12" id="KW-0862">Zinc</keyword>
<dbReference type="FunFam" id="3.40.50.300:FF:000489">
    <property type="entry name" value="Primosome assembly protein PriA"/>
    <property type="match status" value="1"/>
</dbReference>
<keyword evidence="8 12" id="KW-0067">ATP-binding</keyword>
<accession>A0A848GFL8</accession>
<dbReference type="HAMAP" id="MF_00983">
    <property type="entry name" value="PriA"/>
    <property type="match status" value="1"/>
</dbReference>
<feature type="binding site" evidence="12">
    <location>
        <position position="549"/>
    </location>
    <ligand>
        <name>Zn(2+)</name>
        <dbReference type="ChEBI" id="CHEBI:29105"/>
        <label>2</label>
    </ligand>
</feature>
<dbReference type="SMART" id="SM00490">
    <property type="entry name" value="HELICc"/>
    <property type="match status" value="1"/>
</dbReference>
<keyword evidence="2 12" id="KW-0235">DNA replication</keyword>
<comment type="cofactor">
    <cofactor evidence="12">
        <name>Zn(2+)</name>
        <dbReference type="ChEBI" id="CHEBI:29105"/>
    </cofactor>
    <text evidence="12">Binds 2 zinc ions per subunit.</text>
</comment>
<dbReference type="InterPro" id="IPR011545">
    <property type="entry name" value="DEAD/DEAH_box_helicase_dom"/>
</dbReference>
<reference evidence="15 16" key="1">
    <citation type="submission" date="2020-04" db="EMBL/GenBank/DDBJ databases">
        <title>Chitinophaga sp. G-6-1-13 sp. nov., isolated from soil.</title>
        <authorList>
            <person name="Dahal R.H."/>
            <person name="Chaudhary D.K."/>
        </authorList>
    </citation>
    <scope>NUCLEOTIDE SEQUENCE [LARGE SCALE GENOMIC DNA]</scope>
    <source>
        <strain evidence="15 16">G-6-1-13</strain>
    </source>
</reference>
<keyword evidence="3 12" id="KW-0479">Metal-binding</keyword>
<dbReference type="InterPro" id="IPR040498">
    <property type="entry name" value="PriA_CRR"/>
</dbReference>
<feature type="binding site" evidence="12">
    <location>
        <position position="562"/>
    </location>
    <ligand>
        <name>Zn(2+)</name>
        <dbReference type="ChEBI" id="CHEBI:29105"/>
        <label>1</label>
    </ligand>
</feature>
<dbReference type="GO" id="GO:1990077">
    <property type="term" value="C:primosome complex"/>
    <property type="evidence" value="ECO:0007669"/>
    <property type="project" value="UniProtKB-UniRule"/>
</dbReference>
<feature type="binding site" evidence="12">
    <location>
        <position position="531"/>
    </location>
    <ligand>
        <name>Zn(2+)</name>
        <dbReference type="ChEBI" id="CHEBI:29105"/>
        <label>2</label>
    </ligand>
</feature>
<evidence type="ECO:0000256" key="4">
    <source>
        <dbReference type="ARBA" id="ARBA00022741"/>
    </source>
</evidence>
<evidence type="ECO:0000256" key="10">
    <source>
        <dbReference type="ARBA" id="ARBA00023235"/>
    </source>
</evidence>
<keyword evidence="1 12" id="KW-0639">Primosome</keyword>
<evidence type="ECO:0000256" key="7">
    <source>
        <dbReference type="ARBA" id="ARBA00022833"/>
    </source>
</evidence>
<gene>
    <name evidence="12 15" type="primary">priA</name>
    <name evidence="15" type="ORF">HHL17_09485</name>
</gene>
<evidence type="ECO:0000256" key="8">
    <source>
        <dbReference type="ARBA" id="ARBA00022840"/>
    </source>
</evidence>
<evidence type="ECO:0000259" key="14">
    <source>
        <dbReference type="PROSITE" id="PS51194"/>
    </source>
</evidence>
<evidence type="ECO:0000256" key="3">
    <source>
        <dbReference type="ARBA" id="ARBA00022723"/>
    </source>
</evidence>
<keyword evidence="4 12" id="KW-0547">Nucleotide-binding</keyword>
<feature type="binding site" evidence="12">
    <location>
        <position position="559"/>
    </location>
    <ligand>
        <name>Zn(2+)</name>
        <dbReference type="ChEBI" id="CHEBI:29105"/>
        <label>1</label>
    </ligand>
</feature>
<evidence type="ECO:0000256" key="1">
    <source>
        <dbReference type="ARBA" id="ARBA00022515"/>
    </source>
</evidence>
<dbReference type="PANTHER" id="PTHR30580:SF0">
    <property type="entry name" value="PRIMOSOMAL PROTEIN N"/>
    <property type="match status" value="1"/>
</dbReference>
<dbReference type="GO" id="GO:0016787">
    <property type="term" value="F:hydrolase activity"/>
    <property type="evidence" value="ECO:0007669"/>
    <property type="project" value="UniProtKB-KW"/>
</dbReference>
<dbReference type="CDD" id="cd17929">
    <property type="entry name" value="DEXHc_priA"/>
    <property type="match status" value="1"/>
</dbReference>
<dbReference type="NCBIfam" id="TIGR00595">
    <property type="entry name" value="priA"/>
    <property type="match status" value="1"/>
</dbReference>
<feature type="domain" description="Helicase C-terminal" evidence="14">
    <location>
        <begin position="551"/>
        <end position="728"/>
    </location>
</feature>
<comment type="caution">
    <text evidence="15">The sequence shown here is derived from an EMBL/GenBank/DDBJ whole genome shotgun (WGS) entry which is preliminary data.</text>
</comment>
<dbReference type="InterPro" id="IPR001650">
    <property type="entry name" value="Helicase_C-like"/>
</dbReference>